<dbReference type="Proteomes" id="UP001499910">
    <property type="component" value="Unassembled WGS sequence"/>
</dbReference>
<keyword evidence="1" id="KW-1133">Transmembrane helix</keyword>
<evidence type="ECO:0000256" key="1">
    <source>
        <dbReference type="SAM" id="Phobius"/>
    </source>
</evidence>
<dbReference type="SUPFAM" id="SSF81324">
    <property type="entry name" value="Voltage-gated potassium channels"/>
    <property type="match status" value="1"/>
</dbReference>
<comment type="caution">
    <text evidence="3">The sequence shown here is derived from an EMBL/GenBank/DDBJ whole genome shotgun (WGS) entry which is preliminary data.</text>
</comment>
<gene>
    <name evidence="3" type="ORF">GCM10023209_22860</name>
</gene>
<feature type="transmembrane region" description="Helical" evidence="1">
    <location>
        <begin position="43"/>
        <end position="65"/>
    </location>
</feature>
<organism evidence="3 4">
    <name type="scientific">[Roseibacterium] beibuensis</name>
    <dbReference type="NCBI Taxonomy" id="1193142"/>
    <lineage>
        <taxon>Bacteria</taxon>
        <taxon>Pseudomonadati</taxon>
        <taxon>Pseudomonadota</taxon>
        <taxon>Alphaproteobacteria</taxon>
        <taxon>Rhodobacterales</taxon>
        <taxon>Roseobacteraceae</taxon>
        <taxon>Roseicyclus</taxon>
    </lineage>
</organism>
<accession>A0ABP9LFH7</accession>
<keyword evidence="1" id="KW-0812">Transmembrane</keyword>
<evidence type="ECO:0000259" key="2">
    <source>
        <dbReference type="Pfam" id="PF07885"/>
    </source>
</evidence>
<evidence type="ECO:0000313" key="3">
    <source>
        <dbReference type="EMBL" id="GAA5075158.1"/>
    </source>
</evidence>
<feature type="transmembrane region" description="Helical" evidence="1">
    <location>
        <begin position="101"/>
        <end position="126"/>
    </location>
</feature>
<keyword evidence="1" id="KW-0472">Membrane</keyword>
<proteinExistence type="predicted"/>
<dbReference type="EMBL" id="BAABHW010000003">
    <property type="protein sequence ID" value="GAA5075158.1"/>
    <property type="molecule type" value="Genomic_DNA"/>
</dbReference>
<name>A0ABP9LFH7_9RHOB</name>
<reference evidence="4" key="1">
    <citation type="journal article" date="2019" name="Int. J. Syst. Evol. Microbiol.">
        <title>The Global Catalogue of Microorganisms (GCM) 10K type strain sequencing project: providing services to taxonomists for standard genome sequencing and annotation.</title>
        <authorList>
            <consortium name="The Broad Institute Genomics Platform"/>
            <consortium name="The Broad Institute Genome Sequencing Center for Infectious Disease"/>
            <person name="Wu L."/>
            <person name="Ma J."/>
        </authorList>
    </citation>
    <scope>NUCLEOTIDE SEQUENCE [LARGE SCALE GENOMIC DNA]</scope>
    <source>
        <strain evidence="4">JCM 18015</strain>
    </source>
</reference>
<dbReference type="Gene3D" id="1.10.287.70">
    <property type="match status" value="1"/>
</dbReference>
<dbReference type="InterPro" id="IPR013099">
    <property type="entry name" value="K_chnl_dom"/>
</dbReference>
<protein>
    <recommendedName>
        <fullName evidence="2">Potassium channel domain-containing protein</fullName>
    </recommendedName>
</protein>
<dbReference type="RefSeq" id="WP_259549110.1">
    <property type="nucleotide sequence ID" value="NZ_BAABHW010000003.1"/>
</dbReference>
<sequence length="130" mass="13878">MTLSGQILAGLSVFLVACLLHLLVLLRLSRVVAATPTMRLALAARLFLVIAGSHTLQVALWAILIVTFDGLPRFGDALYFSLVTYTTLGYGDVTLPEGLRIFGAISAMAGILTFGMSTALLVSLFARARH</sequence>
<keyword evidence="4" id="KW-1185">Reference proteome</keyword>
<evidence type="ECO:0000313" key="4">
    <source>
        <dbReference type="Proteomes" id="UP001499910"/>
    </source>
</evidence>
<feature type="domain" description="Potassium channel" evidence="2">
    <location>
        <begin position="60"/>
        <end position="125"/>
    </location>
</feature>
<dbReference type="Pfam" id="PF07885">
    <property type="entry name" value="Ion_trans_2"/>
    <property type="match status" value="1"/>
</dbReference>